<accession>A0A7D7SFE3</accession>
<dbReference type="EMBL" id="CP059540">
    <property type="protein sequence ID" value="QMT16685.1"/>
    <property type="molecule type" value="Genomic_DNA"/>
</dbReference>
<gene>
    <name evidence="1" type="ORF">H1Q58_11990</name>
</gene>
<proteinExistence type="predicted"/>
<dbReference type="AlphaFoldDB" id="A0A7D7SFE3"/>
<sequence>MADRLSRLGKFWLSGMMVLLLSVIAVGCSTEETAGEVNMAETVEPDDEVDMNEEAIRAVIEQEFNGPDETYRNLWDVMADKQPVDPSEEEYNAFLESAEYTDLMDYMEERYAVYFTENGYDNFSRNGAFYYSFSDRDYQLSTSDIDIVQSNNGETLYSFTFNVLYEPANGEANEYDFEGRAIVPEEGKIGKIEFVDQDQLIEDI</sequence>
<evidence type="ECO:0000313" key="1">
    <source>
        <dbReference type="EMBL" id="QMT16685.1"/>
    </source>
</evidence>
<dbReference type="PROSITE" id="PS51257">
    <property type="entry name" value="PROKAR_LIPOPROTEIN"/>
    <property type="match status" value="1"/>
</dbReference>
<reference evidence="1 2" key="1">
    <citation type="submission" date="2020-07" db="EMBL/GenBank/DDBJ databases">
        <title>Screening of a cold-adapted Planococcus bacterium producing protease in traditional shrimp paste and protease identification by genome sequencing.</title>
        <authorList>
            <person name="Gao R."/>
            <person name="Leng W."/>
            <person name="Chu Q."/>
            <person name="Wu X."/>
            <person name="Liu H."/>
            <person name="Li X."/>
        </authorList>
    </citation>
    <scope>NUCLEOTIDE SEQUENCE [LARGE SCALE GENOMIC DNA]</scope>
    <source>
        <strain evidence="1 2">XJ11</strain>
    </source>
</reference>
<protein>
    <submittedName>
        <fullName evidence="1">Uncharacterized protein</fullName>
    </submittedName>
</protein>
<evidence type="ECO:0000313" key="2">
    <source>
        <dbReference type="Proteomes" id="UP000514716"/>
    </source>
</evidence>
<name>A0A7D7SFE3_PLAMR</name>
<keyword evidence="2" id="KW-1185">Reference proteome</keyword>
<organism evidence="1 2">
    <name type="scientific">Planococcus maritimus</name>
    <dbReference type="NCBI Taxonomy" id="192421"/>
    <lineage>
        <taxon>Bacteria</taxon>
        <taxon>Bacillati</taxon>
        <taxon>Bacillota</taxon>
        <taxon>Bacilli</taxon>
        <taxon>Bacillales</taxon>
        <taxon>Caryophanaceae</taxon>
        <taxon>Planococcus</taxon>
    </lineage>
</organism>
<dbReference type="Proteomes" id="UP000514716">
    <property type="component" value="Chromosome"/>
</dbReference>
<dbReference type="KEGG" id="pdec:H1Q58_11990"/>
<dbReference type="RefSeq" id="WP_182091637.1">
    <property type="nucleotide sequence ID" value="NZ_CP059540.1"/>
</dbReference>